<gene>
    <name evidence="3" type="ORF">I7412_30460</name>
</gene>
<name>A0A937URR7_9ACTN</name>
<keyword evidence="2" id="KW-1133">Transmembrane helix</keyword>
<keyword evidence="2" id="KW-0472">Membrane</keyword>
<keyword evidence="2" id="KW-0812">Transmembrane</keyword>
<organism evidence="3 4">
    <name type="scientific">Frankia nepalensis</name>
    <dbReference type="NCBI Taxonomy" id="1836974"/>
    <lineage>
        <taxon>Bacteria</taxon>
        <taxon>Bacillati</taxon>
        <taxon>Actinomycetota</taxon>
        <taxon>Actinomycetes</taxon>
        <taxon>Frankiales</taxon>
        <taxon>Frankiaceae</taxon>
        <taxon>Frankia</taxon>
    </lineage>
</organism>
<feature type="compositionally biased region" description="Pro residues" evidence="1">
    <location>
        <begin position="413"/>
        <end position="429"/>
    </location>
</feature>
<reference evidence="3" key="1">
    <citation type="submission" date="2020-12" db="EMBL/GenBank/DDBJ databases">
        <title>Genomic characterization of non-nitrogen-fixing Frankia strains.</title>
        <authorList>
            <person name="Carlos-Shanley C."/>
            <person name="Guerra T."/>
            <person name="Hahn D."/>
        </authorList>
    </citation>
    <scope>NUCLEOTIDE SEQUENCE</scope>
    <source>
        <strain evidence="3">CN6</strain>
    </source>
</reference>
<dbReference type="RefSeq" id="WP_203005878.1">
    <property type="nucleotide sequence ID" value="NZ_JADWYU010000215.1"/>
</dbReference>
<proteinExistence type="predicted"/>
<evidence type="ECO:0000313" key="3">
    <source>
        <dbReference type="EMBL" id="MBL7631408.1"/>
    </source>
</evidence>
<dbReference type="AlphaFoldDB" id="A0A937URR7"/>
<dbReference type="Proteomes" id="UP000604475">
    <property type="component" value="Unassembled WGS sequence"/>
</dbReference>
<protein>
    <recommendedName>
        <fullName evidence="5">Bacterial Ig domain-containing protein</fullName>
    </recommendedName>
</protein>
<sequence>MLLLAALSALLALDLGGPTLEPLGSSPASAATAPSACPGGTRFENGTCVADPVVTCAPGATREGSECVRAAQPRCDSGRQVGWDCQTPASPPCPDGGTLVGSSCESAALYRCETGEVSGTNCVIPAQSPCPPSAVPYGDLCELPDDTRVCPAGAAGISADGVCYAEPNLVCPEGDERVGDTCRYEVEPTGEGDCESPYHLETGHAESWCVKSAESVCPSGYSGPGEDGFCDGPRATCTQGTLSADGFCVIPAARPCSDGFNDNGDGNCVRAATARCALPDDTPSGGVCSHPAARPCPGSAAYGDTSPCVTPASPYCPQGTGTLRGDDCVAPATSGCPPPTGRDAGGRCVAPPTCAQGTSVDGQGRCVLPPGGGPGCAAGTRPDGQGRCLPTTRECPEGTIRAADGSCRYQAPEPDPVVPPPPPPPPPKPGAMDTSPRQVSAGDPITAAGAGCDPGERVVLRSDGEEVGHATADGDGRFTAPVLFSTFVAGPREIVASCGEEEMTTTLTMTLADASTNTASSGYAVLMFFFAAAFFVLRWQPGLTGSRR</sequence>
<keyword evidence="4" id="KW-1185">Reference proteome</keyword>
<evidence type="ECO:0000313" key="4">
    <source>
        <dbReference type="Proteomes" id="UP000604475"/>
    </source>
</evidence>
<evidence type="ECO:0000256" key="1">
    <source>
        <dbReference type="SAM" id="MobiDB-lite"/>
    </source>
</evidence>
<feature type="transmembrane region" description="Helical" evidence="2">
    <location>
        <begin position="521"/>
        <end position="539"/>
    </location>
</feature>
<accession>A0A937URR7</accession>
<evidence type="ECO:0000256" key="2">
    <source>
        <dbReference type="SAM" id="Phobius"/>
    </source>
</evidence>
<evidence type="ECO:0008006" key="5">
    <source>
        <dbReference type="Google" id="ProtNLM"/>
    </source>
</evidence>
<feature type="region of interest" description="Disordered" evidence="1">
    <location>
        <begin position="406"/>
        <end position="441"/>
    </location>
</feature>
<comment type="caution">
    <text evidence="3">The sequence shown here is derived from an EMBL/GenBank/DDBJ whole genome shotgun (WGS) entry which is preliminary data.</text>
</comment>
<dbReference type="EMBL" id="JAEACQ010000270">
    <property type="protein sequence ID" value="MBL7631408.1"/>
    <property type="molecule type" value="Genomic_DNA"/>
</dbReference>